<organism evidence="2 3">
    <name type="scientific">Hymenobacter antarcticus</name>
    <dbReference type="NCBI Taxonomy" id="486270"/>
    <lineage>
        <taxon>Bacteria</taxon>
        <taxon>Pseudomonadati</taxon>
        <taxon>Bacteroidota</taxon>
        <taxon>Cytophagia</taxon>
        <taxon>Cytophagales</taxon>
        <taxon>Hymenobacteraceae</taxon>
        <taxon>Hymenobacter</taxon>
    </lineage>
</organism>
<evidence type="ECO:0000313" key="3">
    <source>
        <dbReference type="Proteomes" id="UP001501556"/>
    </source>
</evidence>
<dbReference type="CDD" id="cd14728">
    <property type="entry name" value="Ere-like"/>
    <property type="match status" value="1"/>
</dbReference>
<keyword evidence="3" id="KW-1185">Reference proteome</keyword>
<dbReference type="InterPro" id="IPR052036">
    <property type="entry name" value="Hydrolase/PRTase-associated"/>
</dbReference>
<reference evidence="3" key="1">
    <citation type="journal article" date="2019" name="Int. J. Syst. Evol. Microbiol.">
        <title>The Global Catalogue of Microorganisms (GCM) 10K type strain sequencing project: providing services to taxonomists for standard genome sequencing and annotation.</title>
        <authorList>
            <consortium name="The Broad Institute Genomics Platform"/>
            <consortium name="The Broad Institute Genome Sequencing Center for Infectious Disease"/>
            <person name="Wu L."/>
            <person name="Ma J."/>
        </authorList>
    </citation>
    <scope>NUCLEOTIDE SEQUENCE [LARGE SCALE GENOMIC DNA]</scope>
    <source>
        <strain evidence="3">JCM 17217</strain>
    </source>
</reference>
<dbReference type="SUPFAM" id="SSF49464">
    <property type="entry name" value="Carboxypeptidase regulatory domain-like"/>
    <property type="match status" value="1"/>
</dbReference>
<dbReference type="PANTHER" id="PTHR31299:SF0">
    <property type="entry name" value="ESTERASE, PUTATIVE (AFU_ORTHOLOGUE AFUA_1G05850)-RELATED"/>
    <property type="match status" value="1"/>
</dbReference>
<proteinExistence type="predicted"/>
<comment type="caution">
    <text evidence="2">The sequence shown here is derived from an EMBL/GenBank/DDBJ whole genome shotgun (WGS) entry which is preliminary data.</text>
</comment>
<name>A0ABP7QY45_9BACT</name>
<dbReference type="EMBL" id="BAABDI010000037">
    <property type="protein sequence ID" value="GAA3989821.1"/>
    <property type="molecule type" value="Genomic_DNA"/>
</dbReference>
<dbReference type="PANTHER" id="PTHR31299">
    <property type="entry name" value="ESTERASE, PUTATIVE (AFU_ORTHOLOGUE AFUA_1G05850)-RELATED"/>
    <property type="match status" value="1"/>
</dbReference>
<dbReference type="InterPro" id="IPR007815">
    <property type="entry name" value="Emycin_Estase"/>
</dbReference>
<dbReference type="InterPro" id="IPR008969">
    <property type="entry name" value="CarboxyPept-like_regulatory"/>
</dbReference>
<evidence type="ECO:0000313" key="2">
    <source>
        <dbReference type="EMBL" id="GAA3989821.1"/>
    </source>
</evidence>
<keyword evidence="1" id="KW-0732">Signal</keyword>
<feature type="chain" id="PRO_5046535075" evidence="1">
    <location>
        <begin position="23"/>
        <end position="847"/>
    </location>
</feature>
<dbReference type="Pfam" id="PF05139">
    <property type="entry name" value="Erythro_esteras"/>
    <property type="match status" value="1"/>
</dbReference>
<gene>
    <name evidence="2" type="ORF">GCM10022407_37960</name>
</gene>
<dbReference type="Proteomes" id="UP001501556">
    <property type="component" value="Unassembled WGS sequence"/>
</dbReference>
<dbReference type="SUPFAM" id="SSF159501">
    <property type="entry name" value="EreA/ChaN-like"/>
    <property type="match status" value="1"/>
</dbReference>
<dbReference type="Gene3D" id="3.40.1660.10">
    <property type="entry name" value="EreA-like (biosynthetic domain)"/>
    <property type="match status" value="1"/>
</dbReference>
<protein>
    <submittedName>
        <fullName evidence="2">Erythromycin esterase family protein</fullName>
    </submittedName>
</protein>
<sequence>MFITKGFSALLVLLTAGVAALAQSTQPAPALAYQAIRTIDPQDPDFTDLTFLKAEFGAARVVLLGEPTHGEGNVFGAKIRLVRYLRQLGFTTVAFESGFYELSRAQQDLEAGKAPAACFEKSLFPIWSRSQEFQPMAGLVGPGKLKVAGFDPQFSGEYGEELVEDLQAFLRPEKGADAVPYDYLEEVMAVMGQHYTFSPAHEYSLFNLGIGKATKLLQRVAATSPARKARAEFWLQCLGSVNTLARDYAHNDPGAKGETGFKAKDSNVRDRLMAENLLWYLRQHPAEKVICWGATPHFAGSLAGLQSAELQAYRPMGFLLKAALPGQVYVLGTATAHGVYGNVYGPRKPVPAPAPGSLESQLDALGPEYLFVRMQQPALAATTASLFEYTPVAGNWTAVVDGLLFLKTVHPPTEATTEAPLTLRDSVRLSKTSGGPPAAAKRRVTVRAGGAAGAVGLSGRVLNEKTRAAVPFASVYLKKQGLGLVTNIKGEFELPRPAAADTLVATCLGFGARAVSVGSQTATGLTLLLPPQAYALAGVQVSGESLNPRKIMERVIKNLPKNYLQQDYNADVYARASSTNYDSLLYDVEYFSTYYDAQGYRSVGAAASRLEEVKWNQLPAKGTGWEDYHYGHSGYFAHFADLVDENPLFQARTLGKYTYSLGPIIEYEGRETLVVEFVARKKTRRTTGDYFDQGYTGKLYINHADYAVTRCEVEWARDTVRLNQLTRKYFARSGAAATSWHSIHRDYRIRQTITYQQQPDGHYFVNTTAQEWIEKHKNLATGQHMEKLSVLSLQFTNIRTAGVAVLPERPPVASMLLKDKPLHEEFWRTHQRPSAVVGADQLKASKQ</sequence>
<dbReference type="Gene3D" id="3.30.1870.10">
    <property type="entry name" value="EreA-like, domain 2"/>
    <property type="match status" value="1"/>
</dbReference>
<dbReference type="Pfam" id="PF13715">
    <property type="entry name" value="CarbopepD_reg_2"/>
    <property type="match status" value="1"/>
</dbReference>
<accession>A0ABP7QY45</accession>
<dbReference type="Gene3D" id="1.20.1440.30">
    <property type="entry name" value="Biosynthetic Protein domain"/>
    <property type="match status" value="1"/>
</dbReference>
<feature type="signal peptide" evidence="1">
    <location>
        <begin position="1"/>
        <end position="22"/>
    </location>
</feature>
<evidence type="ECO:0000256" key="1">
    <source>
        <dbReference type="SAM" id="SignalP"/>
    </source>
</evidence>
<dbReference type="RefSeq" id="WP_345127007.1">
    <property type="nucleotide sequence ID" value="NZ_BAABDI010000037.1"/>
</dbReference>